<comment type="function">
    <text evidence="1">Transcriptional repressor of xylose-utilizing enzymes.</text>
</comment>
<proteinExistence type="inferred from homology"/>
<dbReference type="Gene3D" id="3.30.420.40">
    <property type="match status" value="1"/>
</dbReference>
<evidence type="ECO:0000313" key="4">
    <source>
        <dbReference type="EMBL" id="GAE28831.1"/>
    </source>
</evidence>
<dbReference type="Pfam" id="PF00480">
    <property type="entry name" value="ROK"/>
    <property type="match status" value="1"/>
</dbReference>
<dbReference type="AlphaFoldDB" id="W4Q9U6"/>
<dbReference type="Proteomes" id="UP000018895">
    <property type="component" value="Unassembled WGS sequence"/>
</dbReference>
<dbReference type="OrthoDB" id="9796533at2"/>
<organism evidence="4 5">
    <name type="scientific">Halalkalibacter hemicellulosilyticusJCM 9152</name>
    <dbReference type="NCBI Taxonomy" id="1236971"/>
    <lineage>
        <taxon>Bacteria</taxon>
        <taxon>Bacillati</taxon>
        <taxon>Bacillota</taxon>
        <taxon>Bacilli</taxon>
        <taxon>Bacillales</taxon>
        <taxon>Bacillaceae</taxon>
        <taxon>Halalkalibacter</taxon>
    </lineage>
</organism>
<keyword evidence="5" id="KW-1185">Reference proteome</keyword>
<name>W4Q9U6_9BACI</name>
<dbReference type="Gene3D" id="1.10.10.10">
    <property type="entry name" value="Winged helix-like DNA-binding domain superfamily/Winged helix DNA-binding domain"/>
    <property type="match status" value="1"/>
</dbReference>
<dbReference type="SUPFAM" id="SSF53067">
    <property type="entry name" value="Actin-like ATPase domain"/>
    <property type="match status" value="1"/>
</dbReference>
<keyword evidence="3" id="KW-0859">Xylose metabolism</keyword>
<comment type="caution">
    <text evidence="4">The sequence shown here is derived from an EMBL/GenBank/DDBJ whole genome shotgun (WGS) entry which is preliminary data.</text>
</comment>
<sequence length="262" mass="29187">MFREFLLDHSKKNANKKALYELIHRKRLVSKGDLLDAFAVPQTTLTRMIHDLERNGWIQSGGIGPSKGGRPPVLYKINPLSGYIIGIEIARSVQVLLLNLEFAVIDKKVFPVTKKYTPDEMMSRIMNHMKQMMANHQLNDNDIVGVGVGAIGPVDREKGKMIRPESFRSFGWEEVSIVEKIEQEFNVPIILNNGANTAAIAEYKIQEYSNKNLLYCISGYGIRCGIIQAGSSLNSKQGDASSYGHMIVHPGGGCVRVERKAV</sequence>
<dbReference type="EMBL" id="BAUU01000001">
    <property type="protein sequence ID" value="GAE28831.1"/>
    <property type="molecule type" value="Genomic_DNA"/>
</dbReference>
<dbReference type="InterPro" id="IPR036390">
    <property type="entry name" value="WH_DNA-bd_sf"/>
</dbReference>
<dbReference type="InterPro" id="IPR036388">
    <property type="entry name" value="WH-like_DNA-bd_sf"/>
</dbReference>
<keyword evidence="3" id="KW-0119">Carbohydrate metabolism</keyword>
<dbReference type="RefSeq" id="WP_035339803.1">
    <property type="nucleotide sequence ID" value="NZ_BAUU01000001.1"/>
</dbReference>
<evidence type="ECO:0000256" key="3">
    <source>
        <dbReference type="ARBA" id="ARBA00022629"/>
    </source>
</evidence>
<accession>W4Q9U6</accession>
<reference evidence="4" key="1">
    <citation type="journal article" date="2014" name="Genome Announc.">
        <title>Draft Genome Sequences of Three Alkaliphilic Bacillus Strains, Bacillus wakoensis JCM 9140T, Bacillus akibai JCM 9157T, and Bacillus hemicellulosilyticus JCM 9152T.</title>
        <authorList>
            <person name="Yuki M."/>
            <person name="Oshima K."/>
            <person name="Suda W."/>
            <person name="Oshida Y."/>
            <person name="Kitamura K."/>
            <person name="Iida T."/>
            <person name="Hattori M."/>
            <person name="Ohkuma M."/>
        </authorList>
    </citation>
    <scope>NUCLEOTIDE SEQUENCE [LARGE SCALE GENOMIC DNA]</scope>
    <source>
        <strain evidence="4">JCM 9152</strain>
    </source>
</reference>
<evidence type="ECO:0000256" key="2">
    <source>
        <dbReference type="ARBA" id="ARBA00006479"/>
    </source>
</evidence>
<dbReference type="PANTHER" id="PTHR18964:SF149">
    <property type="entry name" value="BIFUNCTIONAL UDP-N-ACETYLGLUCOSAMINE 2-EPIMERASE_N-ACETYLMANNOSAMINE KINASE"/>
    <property type="match status" value="1"/>
</dbReference>
<comment type="similarity">
    <text evidence="2">Belongs to the ROK (NagC/XylR) family.</text>
</comment>
<evidence type="ECO:0008006" key="6">
    <source>
        <dbReference type="Google" id="ProtNLM"/>
    </source>
</evidence>
<evidence type="ECO:0000313" key="5">
    <source>
        <dbReference type="Proteomes" id="UP000018895"/>
    </source>
</evidence>
<dbReference type="SUPFAM" id="SSF46785">
    <property type="entry name" value="Winged helix' DNA-binding domain"/>
    <property type="match status" value="1"/>
</dbReference>
<evidence type="ECO:0000256" key="1">
    <source>
        <dbReference type="ARBA" id="ARBA00002486"/>
    </source>
</evidence>
<dbReference type="STRING" id="1236971.JCM9152_166"/>
<protein>
    <recommendedName>
        <fullName evidence="6">ROK family transcriptional regulator</fullName>
    </recommendedName>
</protein>
<gene>
    <name evidence="4" type="ORF">JCM9152_166</name>
</gene>
<dbReference type="GO" id="GO:0042732">
    <property type="term" value="P:D-xylose metabolic process"/>
    <property type="evidence" value="ECO:0007669"/>
    <property type="project" value="UniProtKB-KW"/>
</dbReference>
<dbReference type="InterPro" id="IPR043129">
    <property type="entry name" value="ATPase_NBD"/>
</dbReference>
<dbReference type="PANTHER" id="PTHR18964">
    <property type="entry name" value="ROK (REPRESSOR, ORF, KINASE) FAMILY"/>
    <property type="match status" value="1"/>
</dbReference>
<dbReference type="InterPro" id="IPR000600">
    <property type="entry name" value="ROK"/>
</dbReference>